<name>Q38DI6_TRYB2</name>
<organism evidence="1 2">
    <name type="scientific">Trypanosoma brucei brucei (strain 927/4 GUTat10.1)</name>
    <dbReference type="NCBI Taxonomy" id="185431"/>
    <lineage>
        <taxon>Eukaryota</taxon>
        <taxon>Discoba</taxon>
        <taxon>Euglenozoa</taxon>
        <taxon>Kinetoplastea</taxon>
        <taxon>Metakinetoplastina</taxon>
        <taxon>Trypanosomatida</taxon>
        <taxon>Trypanosomatidae</taxon>
        <taxon>Trypanosoma</taxon>
    </lineage>
</organism>
<evidence type="ECO:0000313" key="1">
    <source>
        <dbReference type="EMBL" id="EAN77134.1"/>
    </source>
</evidence>
<dbReference type="InParanoid" id="Q38DI6"/>
<protein>
    <submittedName>
        <fullName evidence="1">Uncharacterized protein</fullName>
    </submittedName>
</protein>
<dbReference type="Proteomes" id="UP000008524">
    <property type="component" value="Chromosome 9"/>
</dbReference>
<dbReference type="RefSeq" id="XP_827464.1">
    <property type="nucleotide sequence ID" value="XM_822371.1"/>
</dbReference>
<proteinExistence type="predicted"/>
<dbReference type="PaxDb" id="5691-EAN77134"/>
<evidence type="ECO:0000313" key="2">
    <source>
        <dbReference type="Proteomes" id="UP000008524"/>
    </source>
</evidence>
<gene>
    <name evidence="1" type="ORF">Tb09.211.3190</name>
</gene>
<accession>Q38DI6</accession>
<dbReference type="EMBL" id="CM000207">
    <property type="protein sequence ID" value="EAN77134.1"/>
    <property type="molecule type" value="Genomic_DNA"/>
</dbReference>
<dbReference type="AlphaFoldDB" id="Q38DI6"/>
<dbReference type="GeneID" id="3660923"/>
<keyword evidence="2" id="KW-1185">Reference proteome</keyword>
<sequence>MGGDSLNLKRPNIRRLGPFENSTLCYFLFSRYTSVKIQENNSDNNNFPALR</sequence>
<reference evidence="1 2" key="2">
    <citation type="journal article" date="2005" name="Science">
        <title>The genome of the African trypanosome Trypanosoma brucei.</title>
        <authorList>
            <person name="Berriman M."/>
            <person name="Ghedin E."/>
            <person name="Hertz-Fowler C."/>
            <person name="Blandin G."/>
            <person name="Renauld H."/>
            <person name="Bartholomeu D.C."/>
            <person name="Lennard N.J."/>
            <person name="Caler E."/>
            <person name="Hamlin N.E."/>
            <person name="Haas B."/>
            <person name="Bohme U."/>
            <person name="Hannick L."/>
            <person name="Aslett M.A."/>
            <person name="Shallom J."/>
            <person name="Marcello L."/>
            <person name="Hou L."/>
            <person name="Wickstead B."/>
            <person name="Alsmark U.C."/>
            <person name="Arrowsmith C."/>
            <person name="Atkin R.J."/>
            <person name="Barron A.J."/>
            <person name="Bringaud F."/>
            <person name="Brooks K."/>
            <person name="Carrington M."/>
            <person name="Cherevach I."/>
            <person name="Chillingworth T.J."/>
            <person name="Churcher C."/>
            <person name="Clark L.N."/>
            <person name="Corton C.H."/>
            <person name="Cronin A."/>
            <person name="Davies R.M."/>
            <person name="Doggett J."/>
            <person name="Djikeng A."/>
            <person name="Feldblyum T."/>
            <person name="Field M.C."/>
            <person name="Fraser A."/>
            <person name="Goodhead I."/>
            <person name="Hance Z."/>
            <person name="Harper D."/>
            <person name="Harris B.R."/>
            <person name="Hauser H."/>
            <person name="Hostetler J."/>
            <person name="Ivens A."/>
            <person name="Jagels K."/>
            <person name="Johnson D."/>
            <person name="Johnson J."/>
            <person name="Jones K."/>
            <person name="Kerhornou A.X."/>
            <person name="Koo H."/>
            <person name="Larke N."/>
            <person name="Landfear S."/>
            <person name="Larkin C."/>
            <person name="Leech V."/>
            <person name="Line A."/>
            <person name="Lord A."/>
            <person name="Macleod A."/>
            <person name="Mooney P.J."/>
            <person name="Moule S."/>
            <person name="Martin D.M."/>
            <person name="Morgan G.W."/>
            <person name="Mungall K."/>
            <person name="Norbertczak H."/>
            <person name="Ormond D."/>
            <person name="Pai G."/>
            <person name="Peacock C.S."/>
            <person name="Peterson J."/>
            <person name="Quail M.A."/>
            <person name="Rabbinowitsch E."/>
            <person name="Rajandream M.A."/>
            <person name="Reitter C."/>
            <person name="Salzberg S.L."/>
            <person name="Sanders M."/>
            <person name="Schobel S."/>
            <person name="Sharp S."/>
            <person name="Simmonds M."/>
            <person name="Simpson A.J."/>
            <person name="Tallon L."/>
            <person name="Turner C.M."/>
            <person name="Tait A."/>
            <person name="Tivey A.R."/>
            <person name="Van Aken S."/>
            <person name="Walker D."/>
            <person name="Wanless D."/>
            <person name="Wang S."/>
            <person name="White B."/>
            <person name="White O."/>
            <person name="Whitehead S."/>
            <person name="Woodward J."/>
            <person name="Wortman J."/>
            <person name="Adams M.D."/>
            <person name="Embley T.M."/>
            <person name="Gull K."/>
            <person name="Ullu E."/>
            <person name="Barry J.D."/>
            <person name="Fairlamb A.H."/>
            <person name="Opperdoes F."/>
            <person name="Barrell B.G."/>
            <person name="Donelson J.E."/>
            <person name="Hall N."/>
            <person name="Fraser C.M."/>
            <person name="Melville S.E."/>
            <person name="El-Sayed N.M."/>
        </authorList>
    </citation>
    <scope>NUCLEOTIDE SEQUENCE [LARGE SCALE GENOMIC DNA]</scope>
    <source>
        <strain evidence="1 2">927/4 GUTat10.1</strain>
    </source>
</reference>
<reference evidence="1 2" key="1">
    <citation type="journal article" date="2005" name="Science">
        <title>Comparative genomics of trypanosomatid parasitic protozoa.</title>
        <authorList>
            <person name="El-Sayed N.M."/>
            <person name="Myler P.J."/>
            <person name="Blandin G."/>
            <person name="Berriman M."/>
            <person name="Crabtree J."/>
            <person name="Aggarwal G."/>
            <person name="Caler E."/>
            <person name="Renauld H."/>
            <person name="Worthey E.A."/>
            <person name="Hertz-Fowler C."/>
            <person name="Ghedin E."/>
            <person name="Peacock C."/>
            <person name="Bartholomeu D.C."/>
            <person name="Haas B.J."/>
            <person name="Tran A.N."/>
            <person name="Wortman J.R."/>
            <person name="Alsmark U.C."/>
            <person name="Angiuoli S."/>
            <person name="Anupama A."/>
            <person name="Badger J."/>
            <person name="Bringaud F."/>
            <person name="Cadag E."/>
            <person name="Carlton J.M."/>
            <person name="Cerqueira G.C."/>
            <person name="Creasy T."/>
            <person name="Delcher A.L."/>
            <person name="Djikeng A."/>
            <person name="Embley T.M."/>
            <person name="Hauser C."/>
            <person name="Ivens A.C."/>
            <person name="Kummerfeld S.K."/>
            <person name="Pereira-Leal J.B."/>
            <person name="Nilsson D."/>
            <person name="Peterson J."/>
            <person name="Salzberg S.L."/>
            <person name="Shallom J."/>
            <person name="Silva J.C."/>
            <person name="Sundaram J."/>
            <person name="Westenberger S."/>
            <person name="White O."/>
            <person name="Melville S.E."/>
            <person name="Donelson J.E."/>
            <person name="Andersson B."/>
            <person name="Stuart K.D."/>
            <person name="Hall N."/>
        </authorList>
    </citation>
    <scope>NUCLEOTIDE SEQUENCE [LARGE SCALE GENOMIC DNA]</scope>
    <source>
        <strain evidence="1 2">927/4 GUTat10.1</strain>
    </source>
</reference>
<dbReference type="KEGG" id="tbr:Tb09.211.3190"/>